<dbReference type="Proteomes" id="UP001352223">
    <property type="component" value="Unassembled WGS sequence"/>
</dbReference>
<sequence>MRGYFVDELLLITPLHHAAGVRLFGEVVGAHKAPLAVAVTEYSRAADEITVDLTQVQYLANSALETIVALARSLNPPQRLRVLAGPELRIKERLAAGEWDRIETLQLQAA</sequence>
<dbReference type="RefSeq" id="WP_324773612.1">
    <property type="nucleotide sequence ID" value="NZ_BAAATS010000027.1"/>
</dbReference>
<evidence type="ECO:0000313" key="2">
    <source>
        <dbReference type="Proteomes" id="UP001352223"/>
    </source>
</evidence>
<reference evidence="1 2" key="1">
    <citation type="submission" date="2022-10" db="EMBL/GenBank/DDBJ databases">
        <authorList>
            <person name="Xie J."/>
            <person name="Shen N."/>
        </authorList>
    </citation>
    <scope>NUCLEOTIDE SEQUENCE [LARGE SCALE GENOMIC DNA]</scope>
    <source>
        <strain evidence="1 2">DSM 41681</strain>
    </source>
</reference>
<dbReference type="EMBL" id="JAOZYB010000329">
    <property type="protein sequence ID" value="MEB3965380.1"/>
    <property type="molecule type" value="Genomic_DNA"/>
</dbReference>
<organism evidence="1 2">
    <name type="scientific">Streptomyces kunmingensis</name>
    <dbReference type="NCBI Taxonomy" id="68225"/>
    <lineage>
        <taxon>Bacteria</taxon>
        <taxon>Bacillati</taxon>
        <taxon>Actinomycetota</taxon>
        <taxon>Actinomycetes</taxon>
        <taxon>Kitasatosporales</taxon>
        <taxon>Streptomycetaceae</taxon>
        <taxon>Streptomyces</taxon>
    </lineage>
</organism>
<dbReference type="Gene3D" id="3.30.750.24">
    <property type="entry name" value="STAS domain"/>
    <property type="match status" value="1"/>
</dbReference>
<keyword evidence="2" id="KW-1185">Reference proteome</keyword>
<name>A0ABU6CKX4_9ACTN</name>
<evidence type="ECO:0000313" key="1">
    <source>
        <dbReference type="EMBL" id="MEB3965380.1"/>
    </source>
</evidence>
<dbReference type="SUPFAM" id="SSF52091">
    <property type="entry name" value="SpoIIaa-like"/>
    <property type="match status" value="1"/>
</dbReference>
<proteinExistence type="predicted"/>
<dbReference type="InterPro" id="IPR036513">
    <property type="entry name" value="STAS_dom_sf"/>
</dbReference>
<comment type="caution">
    <text evidence="1">The sequence shown here is derived from an EMBL/GenBank/DDBJ whole genome shotgun (WGS) entry which is preliminary data.</text>
</comment>
<evidence type="ECO:0008006" key="3">
    <source>
        <dbReference type="Google" id="ProtNLM"/>
    </source>
</evidence>
<gene>
    <name evidence="1" type="ORF">OKJ48_34905</name>
</gene>
<protein>
    <recommendedName>
        <fullName evidence="3">STAS domain-containing protein</fullName>
    </recommendedName>
</protein>
<accession>A0ABU6CKX4</accession>